<keyword evidence="2" id="KW-1185">Reference proteome</keyword>
<dbReference type="RefSeq" id="WP_080063873.1">
    <property type="nucleotide sequence ID" value="NZ_MZGX01000007.1"/>
</dbReference>
<protein>
    <submittedName>
        <fullName evidence="1">Uncharacterized protein</fullName>
    </submittedName>
</protein>
<dbReference type="Proteomes" id="UP000191554">
    <property type="component" value="Unassembled WGS sequence"/>
</dbReference>
<dbReference type="AlphaFoldDB" id="A0A1V4SLX3"/>
<reference evidence="1 2" key="1">
    <citation type="submission" date="2017-03" db="EMBL/GenBank/DDBJ databases">
        <title>Genome sequence of Clostridium hungatei DSM 14427.</title>
        <authorList>
            <person name="Poehlein A."/>
            <person name="Daniel R."/>
        </authorList>
    </citation>
    <scope>NUCLEOTIDE SEQUENCE [LARGE SCALE GENOMIC DNA]</scope>
    <source>
        <strain evidence="1 2">DSM 14427</strain>
    </source>
</reference>
<dbReference type="EMBL" id="MZGX01000007">
    <property type="protein sequence ID" value="OPX44879.1"/>
    <property type="molecule type" value="Genomic_DNA"/>
</dbReference>
<proteinExistence type="predicted"/>
<comment type="caution">
    <text evidence="1">The sequence shown here is derived from an EMBL/GenBank/DDBJ whole genome shotgun (WGS) entry which is preliminary data.</text>
</comment>
<accession>A0A1V4SLX3</accession>
<dbReference type="STRING" id="48256.CLHUN_14330"/>
<evidence type="ECO:0000313" key="2">
    <source>
        <dbReference type="Proteomes" id="UP000191554"/>
    </source>
</evidence>
<organism evidence="1 2">
    <name type="scientific">Ruminiclostridium hungatei</name>
    <name type="common">Clostridium hungatei</name>
    <dbReference type="NCBI Taxonomy" id="48256"/>
    <lineage>
        <taxon>Bacteria</taxon>
        <taxon>Bacillati</taxon>
        <taxon>Bacillota</taxon>
        <taxon>Clostridia</taxon>
        <taxon>Eubacteriales</taxon>
        <taxon>Oscillospiraceae</taxon>
        <taxon>Ruminiclostridium</taxon>
    </lineage>
</organism>
<gene>
    <name evidence="1" type="ORF">CLHUN_14330</name>
</gene>
<evidence type="ECO:0000313" key="1">
    <source>
        <dbReference type="EMBL" id="OPX44879.1"/>
    </source>
</evidence>
<sequence>MRDITDEEYASNALEKYSIENLKKIFVQIDIVNSKDCKEKDIQIPDLFVIDRYDKIRSIKGSGSDSNNLYKENNAQAVKYVIFDSTGLSINDIKKIYKDEIISVKIITKKGKEIMLTYNVGEMLKDETSR</sequence>
<dbReference type="OrthoDB" id="2080929at2"/>
<name>A0A1V4SLX3_RUMHU</name>